<keyword evidence="2" id="KW-1185">Reference proteome</keyword>
<accession>A0A858BXD7</accession>
<name>A0A858BXD7_9FIRM</name>
<dbReference type="Proteomes" id="UP000466848">
    <property type="component" value="Chromosome"/>
</dbReference>
<proteinExistence type="predicted"/>
<dbReference type="AlphaFoldDB" id="A0A858BXD7"/>
<dbReference type="KEGG" id="abut:Ami103574_12620"/>
<reference evidence="1 2" key="1">
    <citation type="submission" date="2020-02" db="EMBL/GenBank/DDBJ databases">
        <authorList>
            <person name="Kim Y.B."/>
            <person name="Roh S.W."/>
        </authorList>
    </citation>
    <scope>NUCLEOTIDE SEQUENCE [LARGE SCALE GENOMIC DNA]</scope>
    <source>
        <strain evidence="1 2">DSM 103574</strain>
    </source>
</reference>
<dbReference type="Pfam" id="PF04463">
    <property type="entry name" value="2-thiour_desulf"/>
    <property type="match status" value="1"/>
</dbReference>
<dbReference type="EMBL" id="CP048649">
    <property type="protein sequence ID" value="QIB70082.1"/>
    <property type="molecule type" value="Genomic_DNA"/>
</dbReference>
<evidence type="ECO:0000313" key="1">
    <source>
        <dbReference type="EMBL" id="QIB70082.1"/>
    </source>
</evidence>
<dbReference type="RefSeq" id="WP_163067322.1">
    <property type="nucleotide sequence ID" value="NZ_CP048649.1"/>
</dbReference>
<dbReference type="PANTHER" id="PTHR30087">
    <property type="entry name" value="INNER MEMBRANE PROTEIN"/>
    <property type="match status" value="1"/>
</dbReference>
<sequence>MYIISGCLLGENCKYNGGNNRTDWIVEFARAHPFISVCPELAGGLEAPRPPVEIVEGRAINQEGLDVTEAFLQGCKAVWADSCQRARELNEEIEGAILKAKSPSCGCGIIYDGSFSHREIPGDGFLTTFLKEKNIEVITELEMDRRKNK</sequence>
<protein>
    <submittedName>
        <fullName evidence="1">DUF523 domain-containing protein</fullName>
    </submittedName>
</protein>
<gene>
    <name evidence="1" type="ORF">Ami103574_12620</name>
</gene>
<organism evidence="1 2">
    <name type="scientific">Aminipila butyrica</name>
    <dbReference type="NCBI Taxonomy" id="433296"/>
    <lineage>
        <taxon>Bacteria</taxon>
        <taxon>Bacillati</taxon>
        <taxon>Bacillota</taxon>
        <taxon>Clostridia</taxon>
        <taxon>Peptostreptococcales</taxon>
        <taxon>Anaerovoracaceae</taxon>
        <taxon>Aminipila</taxon>
    </lineage>
</organism>
<dbReference type="PANTHER" id="PTHR30087:SF1">
    <property type="entry name" value="HYPOTHETICAL CYTOSOLIC PROTEIN"/>
    <property type="match status" value="1"/>
</dbReference>
<evidence type="ECO:0000313" key="2">
    <source>
        <dbReference type="Proteomes" id="UP000466848"/>
    </source>
</evidence>
<dbReference type="InterPro" id="IPR007553">
    <property type="entry name" value="2-thiour_desulf"/>
</dbReference>